<accession>A0A075LSP0</accession>
<dbReference type="PANTHER" id="PTHR43471">
    <property type="entry name" value="ABC TRANSPORTER PERMEASE"/>
    <property type="match status" value="1"/>
</dbReference>
<name>A0A075LSP0_9EURY</name>
<feature type="transmembrane region" description="Helical" evidence="1">
    <location>
        <begin position="72"/>
        <end position="92"/>
    </location>
</feature>
<dbReference type="GeneID" id="24841688"/>
<feature type="transmembrane region" description="Helical" evidence="1">
    <location>
        <begin position="302"/>
        <end position="321"/>
    </location>
</feature>
<feature type="transmembrane region" description="Helical" evidence="1">
    <location>
        <begin position="159"/>
        <end position="184"/>
    </location>
</feature>
<feature type="transmembrane region" description="Helical" evidence="1">
    <location>
        <begin position="190"/>
        <end position="212"/>
    </location>
</feature>
<dbReference type="OrthoDB" id="86287at2157"/>
<reference evidence="3" key="1">
    <citation type="submission" date="2013-06" db="EMBL/GenBank/DDBJ databases">
        <title>Complete Genome Sequence of Hyperthermophilic Palaeococcus pacificus DY20341T, Isolated from a Deep-Sea Hydrothermal Sediments.</title>
        <authorList>
            <person name="Zeng X."/>
            <person name="Shao Z."/>
        </authorList>
    </citation>
    <scope>NUCLEOTIDE SEQUENCE [LARGE SCALE GENOMIC DNA]</scope>
    <source>
        <strain evidence="3">DY20341</strain>
    </source>
</reference>
<proteinExistence type="predicted"/>
<dbReference type="RefSeq" id="WP_048164587.1">
    <property type="nucleotide sequence ID" value="NZ_CP006019.1"/>
</dbReference>
<sequence length="327" mass="36706">MKELNIAFKEFYVAVKSKRFIGLLLFYILLIFLINYAAKDQIIDQAGRISVERLELYGVKGEVAMTPVSMSIITNLMALTIFGALIGITLGADAINREIEEGTVKVLLSHPIYRDQVINGKFIGNGFALVFMIFIGYIFSIAYLFIIGVPIDGASITRALLASIYTLIYMLTFLSLGILLSTLLKKAETAMLLAIILTIFLTIVYPVIVNVAAYKIAGDMPYCPPRIETVQTPNGPQQIRVDDFSCPAMEEWMNKMETWKRRLYFITPAHHYTQLIVGAFAGDNFAQDYLPLDESLPLTINSFAIIMVQLLLPFSIAYMKFMTSDLR</sequence>
<dbReference type="Proteomes" id="UP000027981">
    <property type="component" value="Chromosome"/>
</dbReference>
<gene>
    <name evidence="2" type="ORF">PAP_02805</name>
</gene>
<dbReference type="HOGENOM" id="CLU_068384_1_0_2"/>
<feature type="transmembrane region" description="Helical" evidence="1">
    <location>
        <begin position="20"/>
        <end position="38"/>
    </location>
</feature>
<dbReference type="AlphaFoldDB" id="A0A075LSP0"/>
<evidence type="ECO:0000313" key="2">
    <source>
        <dbReference type="EMBL" id="AIF68982.1"/>
    </source>
</evidence>
<protein>
    <recommendedName>
        <fullName evidence="4">ABC transporter permease</fullName>
    </recommendedName>
</protein>
<feature type="transmembrane region" description="Helical" evidence="1">
    <location>
        <begin position="127"/>
        <end position="147"/>
    </location>
</feature>
<dbReference type="Pfam" id="PF12679">
    <property type="entry name" value="ABC2_membrane_2"/>
    <property type="match status" value="1"/>
</dbReference>
<evidence type="ECO:0000256" key="1">
    <source>
        <dbReference type="SAM" id="Phobius"/>
    </source>
</evidence>
<dbReference type="EMBL" id="CP006019">
    <property type="protein sequence ID" value="AIF68982.1"/>
    <property type="molecule type" value="Genomic_DNA"/>
</dbReference>
<keyword evidence="1" id="KW-1133">Transmembrane helix</keyword>
<organism evidence="2 3">
    <name type="scientific">Palaeococcus pacificus DY20341</name>
    <dbReference type="NCBI Taxonomy" id="1343739"/>
    <lineage>
        <taxon>Archaea</taxon>
        <taxon>Methanobacteriati</taxon>
        <taxon>Methanobacteriota</taxon>
        <taxon>Thermococci</taxon>
        <taxon>Thermococcales</taxon>
        <taxon>Thermococcaceae</taxon>
        <taxon>Palaeococcus</taxon>
    </lineage>
</organism>
<evidence type="ECO:0008006" key="4">
    <source>
        <dbReference type="Google" id="ProtNLM"/>
    </source>
</evidence>
<keyword evidence="1" id="KW-0812">Transmembrane</keyword>
<dbReference type="GO" id="GO:0005886">
    <property type="term" value="C:plasma membrane"/>
    <property type="evidence" value="ECO:0007669"/>
    <property type="project" value="UniProtKB-SubCell"/>
</dbReference>
<keyword evidence="1" id="KW-0472">Membrane</keyword>
<reference evidence="2 3" key="2">
    <citation type="journal article" date="2015" name="Genome Announc.">
        <title>Complete Genome Sequence of Hyperthermophilic Piezophilic Archaeon Palaeococcus pacificus DY20341T, Isolated from Deep-Sea Hydrothermal Sediments.</title>
        <authorList>
            <person name="Zeng X."/>
            <person name="Jebbar M."/>
            <person name="Shao Z."/>
        </authorList>
    </citation>
    <scope>NUCLEOTIDE SEQUENCE [LARGE SCALE GENOMIC DNA]</scope>
    <source>
        <strain evidence="2 3">DY20341</strain>
    </source>
</reference>
<dbReference type="KEGG" id="ppac:PAP_02805"/>
<dbReference type="STRING" id="1343739.PAP_02805"/>
<dbReference type="GO" id="GO:0140359">
    <property type="term" value="F:ABC-type transporter activity"/>
    <property type="evidence" value="ECO:0007669"/>
    <property type="project" value="InterPro"/>
</dbReference>
<evidence type="ECO:0000313" key="3">
    <source>
        <dbReference type="Proteomes" id="UP000027981"/>
    </source>
</evidence>
<dbReference type="eggNOG" id="arCOG02436">
    <property type="taxonomic scope" value="Archaea"/>
</dbReference>
<keyword evidence="3" id="KW-1185">Reference proteome</keyword>
<dbReference type="PANTHER" id="PTHR43471:SF13">
    <property type="entry name" value="ABC-2 TYPE TRANSPORT SYSTEM PERMEASE PROTEIN"/>
    <property type="match status" value="1"/>
</dbReference>